<dbReference type="PANTHER" id="PTHR34611:SF2">
    <property type="entry name" value="INACTIVE RECOMBINATION-PROMOTING NUCLEASE-LIKE PROTEIN RPNE-RELATED"/>
    <property type="match status" value="1"/>
</dbReference>
<organism evidence="2 3">
    <name type="scientific">Roseburia faecis</name>
    <dbReference type="NCBI Taxonomy" id="301302"/>
    <lineage>
        <taxon>Bacteria</taxon>
        <taxon>Bacillati</taxon>
        <taxon>Bacillota</taxon>
        <taxon>Clostridia</taxon>
        <taxon>Lachnospirales</taxon>
        <taxon>Lachnospiraceae</taxon>
        <taxon>Roseburia</taxon>
    </lineage>
</organism>
<dbReference type="AlphaFoldDB" id="A0A844KSB6"/>
<dbReference type="PANTHER" id="PTHR34611">
    <property type="match status" value="1"/>
</dbReference>
<accession>A0A844KSB6</accession>
<evidence type="ECO:0000259" key="1">
    <source>
        <dbReference type="Pfam" id="PF04754"/>
    </source>
</evidence>
<dbReference type="Pfam" id="PF04754">
    <property type="entry name" value="Transposase_31"/>
    <property type="match status" value="1"/>
</dbReference>
<sequence>MGEKDMSEKILEDYNDVFSDIVNVLLFHGQELIEPSALESISVHSQYKGEDAKLHEQERDVAKKWKRYNVQLAIIGIENQTAVEKKMPFRLIGYDGASYKSQLQANAASIAPVVTIVLYFGEKHWCKERNIKSLMNIPKELDPYVNDYKMEVFEIAWLTDEQLEMFKSDFKVVARFFVNKRRDPDYVADDPTEIQHVDEVLKLLSVMTGDRDYEKVICDEMKGQVKSMCDVAERLKNIGRQEGFQAGRSEGRSEERINAVKFAISLGASEEKILTQYSKEEYEKALALMKA</sequence>
<proteinExistence type="predicted"/>
<name>A0A844KSB6_9FIRM</name>
<evidence type="ECO:0000313" key="3">
    <source>
        <dbReference type="Proteomes" id="UP000446657"/>
    </source>
</evidence>
<dbReference type="GO" id="GO:1990238">
    <property type="term" value="F:double-stranded DNA endonuclease activity"/>
    <property type="evidence" value="ECO:0007669"/>
    <property type="project" value="TreeGrafter"/>
</dbReference>
<dbReference type="InterPro" id="IPR051699">
    <property type="entry name" value="Rpn/YhgA-like_nuclease"/>
</dbReference>
<gene>
    <name evidence="2" type="ORF">GMD30_17315</name>
</gene>
<reference evidence="2 3" key="1">
    <citation type="journal article" date="2019" name="Nat. Med.">
        <title>A library of human gut bacterial isolates paired with longitudinal multiomics data enables mechanistic microbiome research.</title>
        <authorList>
            <person name="Poyet M."/>
            <person name="Groussin M."/>
            <person name="Gibbons S.M."/>
            <person name="Avila-Pacheco J."/>
            <person name="Jiang X."/>
            <person name="Kearney S.M."/>
            <person name="Perrotta A.R."/>
            <person name="Berdy B."/>
            <person name="Zhao S."/>
            <person name="Lieberman T.D."/>
            <person name="Swanson P.K."/>
            <person name="Smith M."/>
            <person name="Roesemann S."/>
            <person name="Alexander J.E."/>
            <person name="Rich S.A."/>
            <person name="Livny J."/>
            <person name="Vlamakis H."/>
            <person name="Clish C."/>
            <person name="Bullock K."/>
            <person name="Deik A."/>
            <person name="Scott J."/>
            <person name="Pierce K.A."/>
            <person name="Xavier R.J."/>
            <person name="Alm E.J."/>
        </authorList>
    </citation>
    <scope>NUCLEOTIDE SEQUENCE [LARGE SCALE GENOMIC DNA]</scope>
    <source>
        <strain evidence="2 3">BIOML-A1</strain>
    </source>
</reference>
<feature type="domain" description="Transposase (putative) YhgA-like" evidence="1">
    <location>
        <begin position="77"/>
        <end position="165"/>
    </location>
</feature>
<evidence type="ECO:0000313" key="2">
    <source>
        <dbReference type="EMBL" id="MTR83369.1"/>
    </source>
</evidence>
<dbReference type="Proteomes" id="UP000446657">
    <property type="component" value="Unassembled WGS sequence"/>
</dbReference>
<dbReference type="EMBL" id="WNAL01000087">
    <property type="protein sequence ID" value="MTR83369.1"/>
    <property type="molecule type" value="Genomic_DNA"/>
</dbReference>
<dbReference type="GO" id="GO:0006310">
    <property type="term" value="P:DNA recombination"/>
    <property type="evidence" value="ECO:0007669"/>
    <property type="project" value="TreeGrafter"/>
</dbReference>
<comment type="caution">
    <text evidence="2">The sequence shown here is derived from an EMBL/GenBank/DDBJ whole genome shotgun (WGS) entry which is preliminary data.</text>
</comment>
<protein>
    <submittedName>
        <fullName evidence="2">Transposase</fullName>
    </submittedName>
</protein>
<dbReference type="InterPro" id="IPR006842">
    <property type="entry name" value="Transposase_31"/>
</dbReference>